<dbReference type="SUPFAM" id="SSF90123">
    <property type="entry name" value="ABC transporter transmembrane region"/>
    <property type="match status" value="1"/>
</dbReference>
<keyword evidence="9" id="KW-1185">Reference proteome</keyword>
<dbReference type="InterPro" id="IPR036640">
    <property type="entry name" value="ABC1_TM_sf"/>
</dbReference>
<feature type="compositionally biased region" description="Low complexity" evidence="5">
    <location>
        <begin position="322"/>
        <end position="336"/>
    </location>
</feature>
<keyword evidence="2 6" id="KW-0812">Transmembrane</keyword>
<keyword evidence="8" id="KW-0547">Nucleotide-binding</keyword>
<gene>
    <name evidence="8" type="ORF">NBM05_11345</name>
</gene>
<evidence type="ECO:0000256" key="1">
    <source>
        <dbReference type="ARBA" id="ARBA00004651"/>
    </source>
</evidence>
<dbReference type="PROSITE" id="PS50929">
    <property type="entry name" value="ABC_TM1F"/>
    <property type="match status" value="1"/>
</dbReference>
<keyword evidence="3 6" id="KW-1133">Transmembrane helix</keyword>
<feature type="transmembrane region" description="Helical" evidence="6">
    <location>
        <begin position="135"/>
        <end position="158"/>
    </location>
</feature>
<dbReference type="Gene3D" id="1.20.1560.10">
    <property type="entry name" value="ABC transporter type 1, transmembrane domain"/>
    <property type="match status" value="1"/>
</dbReference>
<feature type="region of interest" description="Disordered" evidence="5">
    <location>
        <begin position="318"/>
        <end position="349"/>
    </location>
</feature>
<evidence type="ECO:0000313" key="9">
    <source>
        <dbReference type="Proteomes" id="UP001139502"/>
    </source>
</evidence>
<protein>
    <submittedName>
        <fullName evidence="8">ABC transporter ATP-binding protein</fullName>
    </submittedName>
</protein>
<dbReference type="Pfam" id="PF00664">
    <property type="entry name" value="ABC_membrane"/>
    <property type="match status" value="1"/>
</dbReference>
<feature type="compositionally biased region" description="Low complexity" evidence="5">
    <location>
        <begin position="393"/>
        <end position="420"/>
    </location>
</feature>
<dbReference type="InterPro" id="IPR039421">
    <property type="entry name" value="Type_1_exporter"/>
</dbReference>
<comment type="caution">
    <text evidence="8">The sequence shown here is derived from an EMBL/GenBank/DDBJ whole genome shotgun (WGS) entry which is preliminary data.</text>
</comment>
<dbReference type="EMBL" id="JANAFB010000030">
    <property type="protein sequence ID" value="MCP3426579.1"/>
    <property type="molecule type" value="Genomic_DNA"/>
</dbReference>
<proteinExistence type="predicted"/>
<evidence type="ECO:0000259" key="7">
    <source>
        <dbReference type="PROSITE" id="PS50929"/>
    </source>
</evidence>
<feature type="compositionally biased region" description="Low complexity" evidence="5">
    <location>
        <begin position="437"/>
        <end position="472"/>
    </location>
</feature>
<sequence length="505" mass="52039">MEVVIVKQPRGEPLRRRVLRRQRRRTLGSALCLMGHQSCEALVPVAIGVAIDVAVASGEPPLLLLCLAGLAALFAALTTCYRWFARLGQGAVIEESHALRTEIAARALTPGAARRRHGELLTIASSDADQAARSVIWVAGLCGTGAALVVSCGVLLTIDLRLGAVLIGTAVLVTVALNAISPLLSRRAHEQQRTLAGASALATDLVAGLRVVHGLGAQAAAVERYRRASRAAEEAGIRAGTANSLQRGATVLGASVVLTVSVGFAGYLALEGAISVGAFIAAVGVAQFISEPLTGVGTYLQVGAASKASAGRVRAVLDDDAPGASPASGMPSAPGGSPAPGAPDAAPLARDAAPELAIRVREGEFLGVVADHGQADRIVAALRTPRRTRRTSSRTAPTCSPARSPRTSRWAAARATRCRPSTPPVPATSWTPSPRDWTSTCGTAGSASPAGSGSGSRWPGRCTPTPRRWCSWTRRRRSTRSPSGRSPRASGGCVTTTPRSPARPS</sequence>
<evidence type="ECO:0000313" key="8">
    <source>
        <dbReference type="EMBL" id="MCP3426579.1"/>
    </source>
</evidence>
<accession>A0A9X2KJ77</accession>
<dbReference type="PANTHER" id="PTHR43394:SF1">
    <property type="entry name" value="ATP-BINDING CASSETTE SUB-FAMILY B MEMBER 10, MITOCHONDRIAL"/>
    <property type="match status" value="1"/>
</dbReference>
<feature type="transmembrane region" description="Helical" evidence="6">
    <location>
        <begin position="164"/>
        <end position="184"/>
    </location>
</feature>
<feature type="transmembrane region" description="Helical" evidence="6">
    <location>
        <begin position="248"/>
        <end position="270"/>
    </location>
</feature>
<dbReference type="Proteomes" id="UP001139502">
    <property type="component" value="Unassembled WGS sequence"/>
</dbReference>
<keyword evidence="4 6" id="KW-0472">Membrane</keyword>
<feature type="domain" description="ABC transmembrane type-1" evidence="7">
    <location>
        <begin position="27"/>
        <end position="305"/>
    </location>
</feature>
<dbReference type="GO" id="GO:0015421">
    <property type="term" value="F:ABC-type oligopeptide transporter activity"/>
    <property type="evidence" value="ECO:0007669"/>
    <property type="project" value="TreeGrafter"/>
</dbReference>
<evidence type="ECO:0000256" key="3">
    <source>
        <dbReference type="ARBA" id="ARBA00022989"/>
    </source>
</evidence>
<dbReference type="CDD" id="cd07346">
    <property type="entry name" value="ABC_6TM_exporters"/>
    <property type="match status" value="1"/>
</dbReference>
<evidence type="ECO:0000256" key="2">
    <source>
        <dbReference type="ARBA" id="ARBA00022692"/>
    </source>
</evidence>
<evidence type="ECO:0000256" key="4">
    <source>
        <dbReference type="ARBA" id="ARBA00023136"/>
    </source>
</evidence>
<name>A0A9X2KJ77_9MICC</name>
<feature type="region of interest" description="Disordered" evidence="5">
    <location>
        <begin position="385"/>
        <end position="505"/>
    </location>
</feature>
<feature type="transmembrane region" description="Helical" evidence="6">
    <location>
        <begin position="26"/>
        <end position="50"/>
    </location>
</feature>
<dbReference type="PANTHER" id="PTHR43394">
    <property type="entry name" value="ATP-DEPENDENT PERMEASE MDL1, MITOCHONDRIAL"/>
    <property type="match status" value="1"/>
</dbReference>
<dbReference type="GO" id="GO:0005524">
    <property type="term" value="F:ATP binding"/>
    <property type="evidence" value="ECO:0007669"/>
    <property type="project" value="UniProtKB-KW"/>
</dbReference>
<organism evidence="8 9">
    <name type="scientific">Rothia santali</name>
    <dbReference type="NCBI Taxonomy" id="2949643"/>
    <lineage>
        <taxon>Bacteria</taxon>
        <taxon>Bacillati</taxon>
        <taxon>Actinomycetota</taxon>
        <taxon>Actinomycetes</taxon>
        <taxon>Micrococcales</taxon>
        <taxon>Micrococcaceae</taxon>
        <taxon>Rothia</taxon>
    </lineage>
</organism>
<dbReference type="AlphaFoldDB" id="A0A9X2KJ77"/>
<dbReference type="RefSeq" id="WP_254167419.1">
    <property type="nucleotide sequence ID" value="NZ_JANAFB010000030.1"/>
</dbReference>
<evidence type="ECO:0000256" key="6">
    <source>
        <dbReference type="SAM" id="Phobius"/>
    </source>
</evidence>
<feature type="transmembrane region" description="Helical" evidence="6">
    <location>
        <begin position="62"/>
        <end position="84"/>
    </location>
</feature>
<evidence type="ECO:0000256" key="5">
    <source>
        <dbReference type="SAM" id="MobiDB-lite"/>
    </source>
</evidence>
<keyword evidence="8" id="KW-0067">ATP-binding</keyword>
<reference evidence="8" key="1">
    <citation type="submission" date="2022-06" db="EMBL/GenBank/DDBJ databases">
        <title>Rothia sp. isolated from sandalwood seedling.</title>
        <authorList>
            <person name="Tuikhar N."/>
            <person name="Kirdat K."/>
            <person name="Thorat V."/>
            <person name="Swetha P."/>
            <person name="Padma S."/>
            <person name="Sundararaj R."/>
            <person name="Yadav A."/>
        </authorList>
    </citation>
    <scope>NUCLEOTIDE SEQUENCE</scope>
    <source>
        <strain evidence="8">AR01</strain>
    </source>
</reference>
<dbReference type="InterPro" id="IPR011527">
    <property type="entry name" value="ABC1_TM_dom"/>
</dbReference>
<comment type="subcellular location">
    <subcellularLocation>
        <location evidence="1">Cell membrane</location>
        <topology evidence="1">Multi-pass membrane protein</topology>
    </subcellularLocation>
</comment>
<dbReference type="GO" id="GO:0005886">
    <property type="term" value="C:plasma membrane"/>
    <property type="evidence" value="ECO:0007669"/>
    <property type="project" value="UniProtKB-SubCell"/>
</dbReference>